<evidence type="ECO:0000313" key="6">
    <source>
        <dbReference type="EMBL" id="MDR6597816.1"/>
    </source>
</evidence>
<evidence type="ECO:0000256" key="1">
    <source>
        <dbReference type="ARBA" id="ARBA00022723"/>
    </source>
</evidence>
<dbReference type="EMBL" id="JAVDSG010000001">
    <property type="protein sequence ID" value="MDR6597816.1"/>
    <property type="molecule type" value="Genomic_DNA"/>
</dbReference>
<evidence type="ECO:0000256" key="2">
    <source>
        <dbReference type="ARBA" id="ARBA00022801"/>
    </source>
</evidence>
<dbReference type="InterPro" id="IPR029052">
    <property type="entry name" value="Metallo-depent_PP-like"/>
</dbReference>
<organism evidence="6 7">
    <name type="scientific">Saccharothrix longispora</name>
    <dbReference type="NCBI Taxonomy" id="33920"/>
    <lineage>
        <taxon>Bacteria</taxon>
        <taxon>Bacillati</taxon>
        <taxon>Actinomycetota</taxon>
        <taxon>Actinomycetes</taxon>
        <taxon>Pseudonocardiales</taxon>
        <taxon>Pseudonocardiaceae</taxon>
        <taxon>Saccharothrix</taxon>
    </lineage>
</organism>
<proteinExistence type="inferred from homology"/>
<dbReference type="InterPro" id="IPR050884">
    <property type="entry name" value="CNP_phosphodiesterase-III"/>
</dbReference>
<dbReference type="Gene3D" id="3.30.750.180">
    <property type="entry name" value="GpdQ, beta-strand dimerisation domain"/>
    <property type="match status" value="1"/>
</dbReference>
<comment type="caution">
    <text evidence="6">The sequence shown here is derived from an EMBL/GenBank/DDBJ whole genome shotgun (WGS) entry which is preliminary data.</text>
</comment>
<dbReference type="InterPro" id="IPR042283">
    <property type="entry name" value="GpdQ_catalytic"/>
</dbReference>
<evidence type="ECO:0000313" key="7">
    <source>
        <dbReference type="Proteomes" id="UP001268819"/>
    </source>
</evidence>
<keyword evidence="1" id="KW-0479">Metal-binding</keyword>
<dbReference type="InterPro" id="IPR026575">
    <property type="entry name" value="GpdQ/CpdA-like"/>
</dbReference>
<dbReference type="InterPro" id="IPR042281">
    <property type="entry name" value="GpdQ_beta-strand"/>
</dbReference>
<dbReference type="PANTHER" id="PTHR42988">
    <property type="entry name" value="PHOSPHOHYDROLASE"/>
    <property type="match status" value="1"/>
</dbReference>
<gene>
    <name evidence="6" type="ORF">J2S66_006200</name>
</gene>
<sequence>MLIAHLSDPHLRTDALAAEPAANLDLALGRVLALDPQPDCVVITGDLCHVGHRAAYVQLREVIGAFPLPLHLTTGNHDDPGELREVFGGTPFLGGGSSTHYAVDHAGFTVVVLDSWSTEGPAGRLGEGQLAWLDEVLGRRPGVPAFVCLHHPPVAVGIPLLDGMRLSDGPALGEVLGRHRNVARVLAGHVHRAISVPFAGTVVSVAPSTYRQTSLTLRADRQTGYLTEPPAFLLHVAAGDGFATHTVPVVGAGALVGGL</sequence>
<keyword evidence="7" id="KW-1185">Reference proteome</keyword>
<evidence type="ECO:0000259" key="5">
    <source>
        <dbReference type="Pfam" id="PF00149"/>
    </source>
</evidence>
<keyword evidence="3" id="KW-0408">Iron</keyword>
<protein>
    <submittedName>
        <fullName evidence="6">3',5'-cyclic AMP phosphodiesterase CpdA</fullName>
    </submittedName>
</protein>
<dbReference type="CDD" id="cd07402">
    <property type="entry name" value="MPP_GpdQ"/>
    <property type="match status" value="1"/>
</dbReference>
<dbReference type="PANTHER" id="PTHR42988:SF2">
    <property type="entry name" value="CYCLIC NUCLEOTIDE PHOSPHODIESTERASE CBUA0032-RELATED"/>
    <property type="match status" value="1"/>
</dbReference>
<reference evidence="6 7" key="1">
    <citation type="submission" date="2023-07" db="EMBL/GenBank/DDBJ databases">
        <title>Sequencing the genomes of 1000 actinobacteria strains.</title>
        <authorList>
            <person name="Klenk H.-P."/>
        </authorList>
    </citation>
    <scope>NUCLEOTIDE SEQUENCE [LARGE SCALE GENOMIC DNA]</scope>
    <source>
        <strain evidence="6 7">DSM 43749</strain>
    </source>
</reference>
<dbReference type="InterPro" id="IPR004843">
    <property type="entry name" value="Calcineurin-like_PHP"/>
</dbReference>
<comment type="similarity">
    <text evidence="4">Belongs to the cyclic nucleotide phosphodiesterase class-III family.</text>
</comment>
<evidence type="ECO:0000256" key="4">
    <source>
        <dbReference type="ARBA" id="ARBA00025742"/>
    </source>
</evidence>
<accession>A0ABU1Q565</accession>
<keyword evidence="2" id="KW-0378">Hydrolase</keyword>
<evidence type="ECO:0000256" key="3">
    <source>
        <dbReference type="ARBA" id="ARBA00023004"/>
    </source>
</evidence>
<dbReference type="RefSeq" id="WP_310311531.1">
    <property type="nucleotide sequence ID" value="NZ_BAAAXB010000001.1"/>
</dbReference>
<dbReference type="Pfam" id="PF00149">
    <property type="entry name" value="Metallophos"/>
    <property type="match status" value="1"/>
</dbReference>
<dbReference type="SUPFAM" id="SSF56300">
    <property type="entry name" value="Metallo-dependent phosphatases"/>
    <property type="match status" value="1"/>
</dbReference>
<dbReference type="Proteomes" id="UP001268819">
    <property type="component" value="Unassembled WGS sequence"/>
</dbReference>
<dbReference type="Gene3D" id="3.60.21.40">
    <property type="entry name" value="GpdQ, catalytic alpha/beta sandwich domain"/>
    <property type="match status" value="1"/>
</dbReference>
<feature type="domain" description="Calcineurin-like phosphoesterase" evidence="5">
    <location>
        <begin position="1"/>
        <end position="192"/>
    </location>
</feature>
<name>A0ABU1Q565_9PSEU</name>